<dbReference type="GO" id="GO:0004180">
    <property type="term" value="F:carboxypeptidase activity"/>
    <property type="evidence" value="ECO:0007669"/>
    <property type="project" value="UniProtKB-KW"/>
</dbReference>
<evidence type="ECO:0000256" key="8">
    <source>
        <dbReference type="ARBA" id="ARBA00022670"/>
    </source>
</evidence>
<keyword evidence="11" id="KW-0378">Hydrolase</keyword>
<dbReference type="GO" id="GO:0005764">
    <property type="term" value="C:lysosome"/>
    <property type="evidence" value="ECO:0007669"/>
    <property type="project" value="UniProtKB-SubCell"/>
</dbReference>
<dbReference type="SUPFAM" id="SSF53187">
    <property type="entry name" value="Zn-dependent exopeptidases"/>
    <property type="match status" value="1"/>
</dbReference>
<keyword evidence="7" id="KW-0121">Carboxypeptidase</keyword>
<organism evidence="23 24">
    <name type="scientific">Thermonema lapsum</name>
    <dbReference type="NCBI Taxonomy" id="28195"/>
    <lineage>
        <taxon>Bacteria</taxon>
        <taxon>Pseudomonadati</taxon>
        <taxon>Bacteroidota</taxon>
        <taxon>Cytophagia</taxon>
        <taxon>Cytophagales</taxon>
        <taxon>Thermonemataceae</taxon>
        <taxon>Thermonema</taxon>
    </lineage>
</organism>
<evidence type="ECO:0000256" key="16">
    <source>
        <dbReference type="ARBA" id="ARBA00023145"/>
    </source>
</evidence>
<dbReference type="Gene3D" id="3.40.630.10">
    <property type="entry name" value="Zn peptidases"/>
    <property type="match status" value="1"/>
</dbReference>
<evidence type="ECO:0000256" key="2">
    <source>
        <dbReference type="ARBA" id="ARBA00004371"/>
    </source>
</evidence>
<evidence type="ECO:0000256" key="19">
    <source>
        <dbReference type="ARBA" id="ARBA00025833"/>
    </source>
</evidence>
<evidence type="ECO:0000256" key="7">
    <source>
        <dbReference type="ARBA" id="ARBA00022645"/>
    </source>
</evidence>
<dbReference type="InterPro" id="IPR039866">
    <property type="entry name" value="CPQ"/>
</dbReference>
<dbReference type="Gene3D" id="3.50.30.30">
    <property type="match status" value="1"/>
</dbReference>
<dbReference type="GO" id="GO:0046872">
    <property type="term" value="F:metal ion binding"/>
    <property type="evidence" value="ECO:0007669"/>
    <property type="project" value="UniProtKB-KW"/>
</dbReference>
<proteinExistence type="predicted"/>
<evidence type="ECO:0000256" key="11">
    <source>
        <dbReference type="ARBA" id="ARBA00022801"/>
    </source>
</evidence>
<sequence>MMKRFLLFFALCLGTGRFAQAQNDSLLIRSIYEKALESHVAYNYLEYLSNRIGGRLSGSPQAAAAVEYMRAVMDTLPFDTVYLQPVMVPHWVRGDKEEARALSSYRGSISLRVCALGNSVGTGEGGISAPVVEVHSFDELKALGRKKVEGKIVFFNVPMKQHHIETFSAYGEAVRYRVSGASEAAKLGAVAVVVRSMGTALDDEPHTGALRYEQGVPAIPAVAISTRGAEQLSALLRQDPSTRLFIETHCRMLPDVLSYNVIGEVWGERRDTVIAVGGHLDAWDNGDGAHDDGAGCVQSVEAVRILRQLGVKPRYTWRVVLFMNEENGLRGGIEYARMVRERGEHHLLALESDAGGFSPRGFSFDMTPEHFRRIQNYLKNMLEPYGLHIFRLGGSGADISPLKGSATILAGLRPDSQRYFDYHHTAIDTFDKINRRELALGAAAMASLIYLANQGMLH</sequence>
<feature type="domain" description="Peptidase M28" evidence="22">
    <location>
        <begin position="260"/>
        <end position="446"/>
    </location>
</feature>
<accession>A0A846MQ34</accession>
<keyword evidence="18" id="KW-0458">Lysosome</keyword>
<feature type="signal peptide" evidence="21">
    <location>
        <begin position="1"/>
        <end position="21"/>
    </location>
</feature>
<keyword evidence="13" id="KW-0862">Zinc</keyword>
<dbReference type="Proteomes" id="UP000537126">
    <property type="component" value="Unassembled WGS sequence"/>
</dbReference>
<evidence type="ECO:0000256" key="3">
    <source>
        <dbReference type="ARBA" id="ARBA00004555"/>
    </source>
</evidence>
<evidence type="ECO:0000256" key="17">
    <source>
        <dbReference type="ARBA" id="ARBA00023180"/>
    </source>
</evidence>
<evidence type="ECO:0000256" key="18">
    <source>
        <dbReference type="ARBA" id="ARBA00023228"/>
    </source>
</evidence>
<keyword evidence="9" id="KW-0479">Metal-binding</keyword>
<keyword evidence="17" id="KW-0325">Glycoprotein</keyword>
<keyword evidence="12" id="KW-0256">Endoplasmic reticulum</keyword>
<comment type="caution">
    <text evidence="23">The sequence shown here is derived from an EMBL/GenBank/DDBJ whole genome shotgun (WGS) entry which is preliminary data.</text>
</comment>
<evidence type="ECO:0000256" key="12">
    <source>
        <dbReference type="ARBA" id="ARBA00022824"/>
    </source>
</evidence>
<comment type="subcellular location">
    <subcellularLocation>
        <location evidence="1">Endoplasmic reticulum</location>
    </subcellularLocation>
    <subcellularLocation>
        <location evidence="3">Golgi apparatus</location>
    </subcellularLocation>
    <subcellularLocation>
        <location evidence="2">Lysosome</location>
    </subcellularLocation>
    <subcellularLocation>
        <location evidence="4">Secreted</location>
    </subcellularLocation>
</comment>
<keyword evidence="8" id="KW-0645">Protease</keyword>
<evidence type="ECO:0000256" key="1">
    <source>
        <dbReference type="ARBA" id="ARBA00004240"/>
    </source>
</evidence>
<keyword evidence="6" id="KW-0964">Secreted</keyword>
<keyword evidence="10 21" id="KW-0732">Signal</keyword>
<dbReference type="PANTHER" id="PTHR12053">
    <property type="entry name" value="PROTEASE FAMILY M28 PLASMA GLUTAMATE CARBOXYPEPTIDASE-RELATED"/>
    <property type="match status" value="1"/>
</dbReference>
<evidence type="ECO:0000256" key="10">
    <source>
        <dbReference type="ARBA" id="ARBA00022729"/>
    </source>
</evidence>
<evidence type="ECO:0000313" key="23">
    <source>
        <dbReference type="EMBL" id="NIK73470.1"/>
    </source>
</evidence>
<evidence type="ECO:0000256" key="6">
    <source>
        <dbReference type="ARBA" id="ARBA00022525"/>
    </source>
</evidence>
<evidence type="ECO:0000256" key="13">
    <source>
        <dbReference type="ARBA" id="ARBA00022833"/>
    </source>
</evidence>
<protein>
    <recommendedName>
        <fullName evidence="5">Carboxypeptidase Q</fullName>
    </recommendedName>
    <alternativeName>
        <fullName evidence="20">Plasma glutamate carboxypeptidase</fullName>
    </alternativeName>
</protein>
<keyword evidence="16" id="KW-0865">Zymogen</keyword>
<dbReference type="InterPro" id="IPR007484">
    <property type="entry name" value="Peptidase_M28"/>
</dbReference>
<evidence type="ECO:0000313" key="24">
    <source>
        <dbReference type="Proteomes" id="UP000537126"/>
    </source>
</evidence>
<dbReference type="GO" id="GO:0070573">
    <property type="term" value="F:metallodipeptidase activity"/>
    <property type="evidence" value="ECO:0007669"/>
    <property type="project" value="InterPro"/>
</dbReference>
<keyword evidence="15" id="KW-0482">Metalloprotease</keyword>
<dbReference type="EMBL" id="JAASRN010000001">
    <property type="protein sequence ID" value="NIK73470.1"/>
    <property type="molecule type" value="Genomic_DNA"/>
</dbReference>
<evidence type="ECO:0000256" key="14">
    <source>
        <dbReference type="ARBA" id="ARBA00023034"/>
    </source>
</evidence>
<dbReference type="PANTHER" id="PTHR12053:SF3">
    <property type="entry name" value="CARBOXYPEPTIDASE Q"/>
    <property type="match status" value="1"/>
</dbReference>
<dbReference type="Pfam" id="PF04389">
    <property type="entry name" value="Peptidase_M28"/>
    <property type="match status" value="1"/>
</dbReference>
<name>A0A846MQ34_9BACT</name>
<reference evidence="23 24" key="1">
    <citation type="submission" date="2020-03" db="EMBL/GenBank/DDBJ databases">
        <title>Genomic Encyclopedia of Type Strains, Phase IV (KMG-IV): sequencing the most valuable type-strain genomes for metagenomic binning, comparative biology and taxonomic classification.</title>
        <authorList>
            <person name="Goeker M."/>
        </authorList>
    </citation>
    <scope>NUCLEOTIDE SEQUENCE [LARGE SCALE GENOMIC DNA]</scope>
    <source>
        <strain evidence="23 24">DSM 5718</strain>
    </source>
</reference>
<dbReference type="GO" id="GO:0006508">
    <property type="term" value="P:proteolysis"/>
    <property type="evidence" value="ECO:0007669"/>
    <property type="project" value="UniProtKB-KW"/>
</dbReference>
<gene>
    <name evidence="23" type="ORF">FHS56_000956</name>
</gene>
<keyword evidence="24" id="KW-1185">Reference proteome</keyword>
<evidence type="ECO:0000256" key="4">
    <source>
        <dbReference type="ARBA" id="ARBA00004613"/>
    </source>
</evidence>
<keyword evidence="14" id="KW-0333">Golgi apparatus</keyword>
<feature type="chain" id="PRO_5032491503" description="Carboxypeptidase Q" evidence="21">
    <location>
        <begin position="22"/>
        <end position="458"/>
    </location>
</feature>
<dbReference type="AlphaFoldDB" id="A0A846MQ34"/>
<evidence type="ECO:0000259" key="22">
    <source>
        <dbReference type="Pfam" id="PF04389"/>
    </source>
</evidence>
<evidence type="ECO:0000256" key="15">
    <source>
        <dbReference type="ARBA" id="ARBA00023049"/>
    </source>
</evidence>
<comment type="subunit">
    <text evidence="19">Homodimer. The monomeric form is inactive while the homodimer is active.</text>
</comment>
<dbReference type="GO" id="GO:0005576">
    <property type="term" value="C:extracellular region"/>
    <property type="evidence" value="ECO:0007669"/>
    <property type="project" value="UniProtKB-SubCell"/>
</dbReference>
<evidence type="ECO:0000256" key="21">
    <source>
        <dbReference type="SAM" id="SignalP"/>
    </source>
</evidence>
<evidence type="ECO:0000256" key="9">
    <source>
        <dbReference type="ARBA" id="ARBA00022723"/>
    </source>
</evidence>
<dbReference type="RefSeq" id="WP_166918703.1">
    <property type="nucleotide sequence ID" value="NZ_JAASRN010000001.1"/>
</dbReference>
<evidence type="ECO:0000256" key="20">
    <source>
        <dbReference type="ARBA" id="ARBA00033328"/>
    </source>
</evidence>
<evidence type="ECO:0000256" key="5">
    <source>
        <dbReference type="ARBA" id="ARBA00014116"/>
    </source>
</evidence>